<name>A0A9J5W1V0_SOLCO</name>
<dbReference type="AlphaFoldDB" id="A0A9J5W1V0"/>
<dbReference type="EMBL" id="JACXVP010000012">
    <property type="protein sequence ID" value="KAG5569343.1"/>
    <property type="molecule type" value="Genomic_DNA"/>
</dbReference>
<gene>
    <name evidence="1" type="ORF">H5410_059109</name>
</gene>
<organism evidence="1 2">
    <name type="scientific">Solanum commersonii</name>
    <name type="common">Commerson's wild potato</name>
    <name type="synonym">Commerson's nightshade</name>
    <dbReference type="NCBI Taxonomy" id="4109"/>
    <lineage>
        <taxon>Eukaryota</taxon>
        <taxon>Viridiplantae</taxon>
        <taxon>Streptophyta</taxon>
        <taxon>Embryophyta</taxon>
        <taxon>Tracheophyta</taxon>
        <taxon>Spermatophyta</taxon>
        <taxon>Magnoliopsida</taxon>
        <taxon>eudicotyledons</taxon>
        <taxon>Gunneridae</taxon>
        <taxon>Pentapetalae</taxon>
        <taxon>asterids</taxon>
        <taxon>lamiids</taxon>
        <taxon>Solanales</taxon>
        <taxon>Solanaceae</taxon>
        <taxon>Solanoideae</taxon>
        <taxon>Solaneae</taxon>
        <taxon>Solanum</taxon>
    </lineage>
</organism>
<evidence type="ECO:0000313" key="1">
    <source>
        <dbReference type="EMBL" id="KAG5569343.1"/>
    </source>
</evidence>
<accession>A0A9J5W1V0</accession>
<reference evidence="1 2" key="1">
    <citation type="submission" date="2020-09" db="EMBL/GenBank/DDBJ databases">
        <title>De no assembly of potato wild relative species, Solanum commersonii.</title>
        <authorList>
            <person name="Cho K."/>
        </authorList>
    </citation>
    <scope>NUCLEOTIDE SEQUENCE [LARGE SCALE GENOMIC DNA]</scope>
    <source>
        <strain evidence="1">LZ3.2</strain>
        <tissue evidence="1">Leaf</tissue>
    </source>
</reference>
<evidence type="ECO:0000313" key="2">
    <source>
        <dbReference type="Proteomes" id="UP000824120"/>
    </source>
</evidence>
<protein>
    <submittedName>
        <fullName evidence="1">Uncharacterized protein</fullName>
    </submittedName>
</protein>
<keyword evidence="2" id="KW-1185">Reference proteome</keyword>
<comment type="caution">
    <text evidence="1">The sequence shown here is derived from an EMBL/GenBank/DDBJ whole genome shotgun (WGS) entry which is preliminary data.</text>
</comment>
<sequence length="60" mass="6834">MIRLMIQVVIIGAKCLCGTSRSDKRAASVVSKAIKISCIQIRQIILRGLSHFGYHRLYMW</sequence>
<proteinExistence type="predicted"/>
<dbReference type="Proteomes" id="UP000824120">
    <property type="component" value="Chromosome 12"/>
</dbReference>